<protein>
    <submittedName>
        <fullName evidence="2">Uncharacterized protein</fullName>
    </submittedName>
</protein>
<proteinExistence type="predicted"/>
<keyword evidence="1" id="KW-0812">Transmembrane</keyword>
<feature type="transmembrane region" description="Helical" evidence="1">
    <location>
        <begin position="59"/>
        <end position="80"/>
    </location>
</feature>
<keyword evidence="1" id="KW-1133">Transmembrane helix</keyword>
<keyword evidence="3" id="KW-1185">Reference proteome</keyword>
<dbReference type="Proteomes" id="UP000078200">
    <property type="component" value="Unassembled WGS sequence"/>
</dbReference>
<dbReference type="AlphaFoldDB" id="A0A1A9UNV9"/>
<feature type="transmembrane region" description="Helical" evidence="1">
    <location>
        <begin position="133"/>
        <end position="151"/>
    </location>
</feature>
<dbReference type="VEuPathDB" id="VectorBase:GAUT010673"/>
<evidence type="ECO:0000313" key="2">
    <source>
        <dbReference type="EnsemblMetazoa" id="GAUT010673-PA"/>
    </source>
</evidence>
<evidence type="ECO:0000256" key="1">
    <source>
        <dbReference type="SAM" id="Phobius"/>
    </source>
</evidence>
<sequence length="156" mass="17433">MHSSLDLTKYYPLLICRPLLLRLPVDDDVSSNEVSNCASCLERSSTVETSPTGAPSSPLFVIAASSLSSVFDVVAALVVVHDSNHDKTWPNRLHVTWAMQKENLILSVNFYRLPNKLPLDEHANHTYPPTTQIPLSSLAAVNFLSIIYWMYNINIH</sequence>
<accession>A0A1A9UNV9</accession>
<reference evidence="2" key="1">
    <citation type="submission" date="2020-05" db="UniProtKB">
        <authorList>
            <consortium name="EnsemblMetazoa"/>
        </authorList>
    </citation>
    <scope>IDENTIFICATION</scope>
    <source>
        <strain evidence="2">TTRI</strain>
    </source>
</reference>
<name>A0A1A9UNV9_GLOAU</name>
<evidence type="ECO:0000313" key="3">
    <source>
        <dbReference type="Proteomes" id="UP000078200"/>
    </source>
</evidence>
<dbReference type="EnsemblMetazoa" id="GAUT010673-RA">
    <property type="protein sequence ID" value="GAUT010673-PA"/>
    <property type="gene ID" value="GAUT010673"/>
</dbReference>
<organism evidence="2 3">
    <name type="scientific">Glossina austeni</name>
    <name type="common">Savannah tsetse fly</name>
    <dbReference type="NCBI Taxonomy" id="7395"/>
    <lineage>
        <taxon>Eukaryota</taxon>
        <taxon>Metazoa</taxon>
        <taxon>Ecdysozoa</taxon>
        <taxon>Arthropoda</taxon>
        <taxon>Hexapoda</taxon>
        <taxon>Insecta</taxon>
        <taxon>Pterygota</taxon>
        <taxon>Neoptera</taxon>
        <taxon>Endopterygota</taxon>
        <taxon>Diptera</taxon>
        <taxon>Brachycera</taxon>
        <taxon>Muscomorpha</taxon>
        <taxon>Hippoboscoidea</taxon>
        <taxon>Glossinidae</taxon>
        <taxon>Glossina</taxon>
    </lineage>
</organism>
<keyword evidence="1" id="KW-0472">Membrane</keyword>